<dbReference type="Proteomes" id="UP001550628">
    <property type="component" value="Unassembled WGS sequence"/>
</dbReference>
<proteinExistence type="predicted"/>
<evidence type="ECO:0000256" key="1">
    <source>
        <dbReference type="SAM" id="Phobius"/>
    </source>
</evidence>
<comment type="caution">
    <text evidence="3">The sequence shown here is derived from an EMBL/GenBank/DDBJ whole genome shotgun (WGS) entry which is preliminary data.</text>
</comment>
<dbReference type="InterPro" id="IPR011089">
    <property type="entry name" value="GmrSD_C"/>
</dbReference>
<feature type="domain" description="GmrSD restriction endonucleases C-terminal" evidence="2">
    <location>
        <begin position="156"/>
        <end position="249"/>
    </location>
</feature>
<keyword evidence="1" id="KW-0812">Transmembrane</keyword>
<protein>
    <submittedName>
        <fullName evidence="3">HNH endonuclease family protein</fullName>
    </submittedName>
</protein>
<gene>
    <name evidence="3" type="ORF">ABZ510_21865</name>
</gene>
<dbReference type="PANTHER" id="PTHR24094:SF15">
    <property type="entry name" value="AMP-DEPENDENT SYNTHETASE_LIGASE DOMAIN-CONTAINING PROTEIN-RELATED"/>
    <property type="match status" value="1"/>
</dbReference>
<keyword evidence="1" id="KW-0472">Membrane</keyword>
<accession>A0ABV2WUC7</accession>
<keyword evidence="3" id="KW-0540">Nuclease</keyword>
<keyword evidence="4" id="KW-1185">Reference proteome</keyword>
<keyword evidence="3" id="KW-0255">Endonuclease</keyword>
<name>A0ABV2WUC7_9NOCA</name>
<evidence type="ECO:0000259" key="2">
    <source>
        <dbReference type="Pfam" id="PF07510"/>
    </source>
</evidence>
<organism evidence="3 4">
    <name type="scientific">Nocardia rhamnosiphila</name>
    <dbReference type="NCBI Taxonomy" id="426716"/>
    <lineage>
        <taxon>Bacteria</taxon>
        <taxon>Bacillati</taxon>
        <taxon>Actinomycetota</taxon>
        <taxon>Actinomycetes</taxon>
        <taxon>Mycobacteriales</taxon>
        <taxon>Nocardiaceae</taxon>
        <taxon>Nocardia</taxon>
    </lineage>
</organism>
<evidence type="ECO:0000313" key="4">
    <source>
        <dbReference type="Proteomes" id="UP001550628"/>
    </source>
</evidence>
<dbReference type="EMBL" id="JBEYBF010000015">
    <property type="protein sequence ID" value="MEU1954500.1"/>
    <property type="molecule type" value="Genomic_DNA"/>
</dbReference>
<sequence>MNSLLSALPAPARRFAALVVPVLIAIALVAGFLLQGCSPSPTDPAAGAAKSVAGTAAEIRSALDKLPVQTEVGMAGYSREKFPHWDNNEPEHGFGPEFAQYLKCTTREVMMLRDATGEVSLDPKTCDLKIGTGGGWQDAYGVMDSKTGKLKPYKFIVEAKSVDAEHIVPLAEAWRSGAKDLDTDTRRRIANDALNLIASDPSANRSKGDQDAAHYLPPGSFRCGYVSHYVQVKLKYGLSVDPEEQTALRTAVDDCVERGEFK</sequence>
<feature type="transmembrane region" description="Helical" evidence="1">
    <location>
        <begin position="12"/>
        <end position="34"/>
    </location>
</feature>
<keyword evidence="1" id="KW-1133">Transmembrane helix</keyword>
<dbReference type="PANTHER" id="PTHR24094">
    <property type="entry name" value="SECRETED PROTEIN"/>
    <property type="match status" value="1"/>
</dbReference>
<reference evidence="3 4" key="1">
    <citation type="submission" date="2024-06" db="EMBL/GenBank/DDBJ databases">
        <title>The Natural Products Discovery Center: Release of the First 8490 Sequenced Strains for Exploring Actinobacteria Biosynthetic Diversity.</title>
        <authorList>
            <person name="Kalkreuter E."/>
            <person name="Kautsar S.A."/>
            <person name="Yang D."/>
            <person name="Bader C.D."/>
            <person name="Teijaro C.N."/>
            <person name="Fluegel L."/>
            <person name="Davis C.M."/>
            <person name="Simpson J.R."/>
            <person name="Lauterbach L."/>
            <person name="Steele A.D."/>
            <person name="Gui C."/>
            <person name="Meng S."/>
            <person name="Li G."/>
            <person name="Viehrig K."/>
            <person name="Ye F."/>
            <person name="Su P."/>
            <person name="Kiefer A.F."/>
            <person name="Nichols A."/>
            <person name="Cepeda A.J."/>
            <person name="Yan W."/>
            <person name="Fan B."/>
            <person name="Jiang Y."/>
            <person name="Adhikari A."/>
            <person name="Zheng C.-J."/>
            <person name="Schuster L."/>
            <person name="Cowan T.M."/>
            <person name="Smanski M.J."/>
            <person name="Chevrette M.G."/>
            <person name="De Carvalho L.P.S."/>
            <person name="Shen B."/>
        </authorList>
    </citation>
    <scope>NUCLEOTIDE SEQUENCE [LARGE SCALE GENOMIC DNA]</scope>
    <source>
        <strain evidence="3 4">NPDC019708</strain>
    </source>
</reference>
<keyword evidence="3" id="KW-0378">Hydrolase</keyword>
<dbReference type="RefSeq" id="WP_356958206.1">
    <property type="nucleotide sequence ID" value="NZ_JBEYBD010000012.1"/>
</dbReference>
<evidence type="ECO:0000313" key="3">
    <source>
        <dbReference type="EMBL" id="MEU1954500.1"/>
    </source>
</evidence>
<dbReference type="Pfam" id="PF07510">
    <property type="entry name" value="GmrSD_C"/>
    <property type="match status" value="1"/>
</dbReference>
<dbReference type="GO" id="GO:0004519">
    <property type="term" value="F:endonuclease activity"/>
    <property type="evidence" value="ECO:0007669"/>
    <property type="project" value="UniProtKB-KW"/>
</dbReference>